<feature type="domain" description="C2H2-type" evidence="13">
    <location>
        <begin position="136"/>
        <end position="166"/>
    </location>
</feature>
<dbReference type="Gene3D" id="3.30.160.60">
    <property type="entry name" value="Classic Zinc Finger"/>
    <property type="match status" value="5"/>
</dbReference>
<keyword evidence="4 11" id="KW-0863">Zinc-finger</keyword>
<sequence>MGPLGKNHTFSCRICHGHLLECQIYLLVHLVGLVQKFPIFRMLSKSSLENVKYSQLAGEHNRAMSTAGDSYMNSVPLLEDKFEIGAQTQALTAKSLQENDVIVNSNVNDSKIELDLNLDSESEISTCSSSSRAKTWICEYEGCNKAFSRPSQLTQHQETVHRGIKAFKCPQCDRSFARKSHLERHLVSHSEEKPFSCSVCNKGFTTRQQLRRHEITHTKSFQCPYENCSESFYKHPQLRSHILSVHLQKLTCEHCGKKFQRPYRLRAHIDKHHNPDSVYKYQCTHSSCFEAFKTWTALQQHIKEHHPKLSCPICSKACVGESGLAMHMKIHDTSTVIKNWKCERCPDLFFAKKADLISHYMEHHEELVSEVLEKEKMCQKFKPSELPTTDSTKSKRSRKSATHVHNNELESIQTEVTLRKYLETGKSSVSLLHNSAGRKLKCHYPKCYRTFKTQERYDLHVQKHKIHELKLKILQERECEGQKAHLDSSQVGLDPMGEDNLEK</sequence>
<evidence type="ECO:0000256" key="1">
    <source>
        <dbReference type="ARBA" id="ARBA00004123"/>
    </source>
</evidence>
<dbReference type="PANTHER" id="PTHR46179:SF13">
    <property type="entry name" value="C2H2-TYPE DOMAIN-CONTAINING PROTEIN"/>
    <property type="match status" value="1"/>
</dbReference>
<dbReference type="Pfam" id="PF00096">
    <property type="entry name" value="zf-C2H2"/>
    <property type="match status" value="4"/>
</dbReference>
<feature type="domain" description="C2H2-type" evidence="13">
    <location>
        <begin position="250"/>
        <end position="277"/>
    </location>
</feature>
<organism evidence="14 15">
    <name type="scientific">Lachancea meyersii CBS 8951</name>
    <dbReference type="NCBI Taxonomy" id="1266667"/>
    <lineage>
        <taxon>Eukaryota</taxon>
        <taxon>Fungi</taxon>
        <taxon>Dikarya</taxon>
        <taxon>Ascomycota</taxon>
        <taxon>Saccharomycotina</taxon>
        <taxon>Saccharomycetes</taxon>
        <taxon>Saccharomycetales</taxon>
        <taxon>Saccharomycetaceae</taxon>
        <taxon>Lachancea</taxon>
    </lineage>
</organism>
<dbReference type="SUPFAM" id="SSF57667">
    <property type="entry name" value="beta-beta-alpha zinc fingers"/>
    <property type="match status" value="4"/>
</dbReference>
<dbReference type="Proteomes" id="UP000191144">
    <property type="component" value="Chromosome F"/>
</dbReference>
<comment type="subcellular location">
    <subcellularLocation>
        <location evidence="1">Nucleus</location>
    </subcellularLocation>
</comment>
<dbReference type="OrthoDB" id="4748970at2759"/>
<proteinExistence type="predicted"/>
<dbReference type="PROSITE" id="PS00028">
    <property type="entry name" value="ZINC_FINGER_C2H2_1"/>
    <property type="match status" value="7"/>
</dbReference>
<dbReference type="GO" id="GO:0003677">
    <property type="term" value="F:DNA binding"/>
    <property type="evidence" value="ECO:0007669"/>
    <property type="project" value="UniProtKB-KW"/>
</dbReference>
<evidence type="ECO:0000256" key="6">
    <source>
        <dbReference type="ARBA" id="ARBA00023015"/>
    </source>
</evidence>
<dbReference type="GO" id="GO:0005634">
    <property type="term" value="C:nucleus"/>
    <property type="evidence" value="ECO:0007669"/>
    <property type="project" value="UniProtKB-SubCell"/>
</dbReference>
<evidence type="ECO:0000256" key="8">
    <source>
        <dbReference type="ARBA" id="ARBA00023163"/>
    </source>
</evidence>
<evidence type="ECO:0000256" key="9">
    <source>
        <dbReference type="ARBA" id="ARBA00023242"/>
    </source>
</evidence>
<dbReference type="InterPro" id="IPR013087">
    <property type="entry name" value="Znf_C2H2_type"/>
</dbReference>
<feature type="region of interest" description="Disordered" evidence="12">
    <location>
        <begin position="382"/>
        <end position="404"/>
    </location>
</feature>
<evidence type="ECO:0000313" key="15">
    <source>
        <dbReference type="Proteomes" id="UP000191144"/>
    </source>
</evidence>
<keyword evidence="8" id="KW-0804">Transcription</keyword>
<dbReference type="FunFam" id="3.30.160.60:FF:002391">
    <property type="entry name" value="Transcription factor IIIA"/>
    <property type="match status" value="1"/>
</dbReference>
<evidence type="ECO:0000256" key="11">
    <source>
        <dbReference type="PROSITE-ProRule" id="PRU00042"/>
    </source>
</evidence>
<feature type="domain" description="C2H2-type" evidence="13">
    <location>
        <begin position="281"/>
        <end position="305"/>
    </location>
</feature>
<keyword evidence="15" id="KW-1185">Reference proteome</keyword>
<keyword evidence="9" id="KW-0539">Nucleus</keyword>
<protein>
    <recommendedName>
        <fullName evidence="10">Transcription factor IIIA</fullName>
    </recommendedName>
</protein>
<evidence type="ECO:0000256" key="2">
    <source>
        <dbReference type="ARBA" id="ARBA00022723"/>
    </source>
</evidence>
<feature type="region of interest" description="Disordered" evidence="12">
    <location>
        <begin position="484"/>
        <end position="503"/>
    </location>
</feature>
<feature type="domain" description="C2H2-type" evidence="13">
    <location>
        <begin position="221"/>
        <end position="251"/>
    </location>
</feature>
<dbReference type="EMBL" id="LT598477">
    <property type="protein sequence ID" value="SCU97551.1"/>
    <property type="molecule type" value="Genomic_DNA"/>
</dbReference>
<keyword evidence="5" id="KW-0862">Zinc</keyword>
<gene>
    <name evidence="14" type="ORF">LAME_0F20054G</name>
</gene>
<evidence type="ECO:0000256" key="4">
    <source>
        <dbReference type="ARBA" id="ARBA00022771"/>
    </source>
</evidence>
<dbReference type="SMART" id="SM00355">
    <property type="entry name" value="ZnF_C2H2"/>
    <property type="match status" value="9"/>
</dbReference>
<evidence type="ECO:0000259" key="13">
    <source>
        <dbReference type="PROSITE" id="PS50157"/>
    </source>
</evidence>
<feature type="domain" description="C2H2-type" evidence="13">
    <location>
        <begin position="195"/>
        <end position="222"/>
    </location>
</feature>
<feature type="domain" description="C2H2-type" evidence="13">
    <location>
        <begin position="167"/>
        <end position="194"/>
    </location>
</feature>
<evidence type="ECO:0000256" key="10">
    <source>
        <dbReference type="ARBA" id="ARBA00040434"/>
    </source>
</evidence>
<dbReference type="AlphaFoldDB" id="A0A1G4K1W8"/>
<evidence type="ECO:0000256" key="5">
    <source>
        <dbReference type="ARBA" id="ARBA00022833"/>
    </source>
</evidence>
<dbReference type="GO" id="GO:0006357">
    <property type="term" value="P:regulation of transcription by RNA polymerase II"/>
    <property type="evidence" value="ECO:0007669"/>
    <property type="project" value="TreeGrafter"/>
</dbReference>
<evidence type="ECO:0000256" key="3">
    <source>
        <dbReference type="ARBA" id="ARBA00022737"/>
    </source>
</evidence>
<keyword evidence="6" id="KW-0805">Transcription regulation</keyword>
<dbReference type="InterPro" id="IPR051061">
    <property type="entry name" value="Zinc_finger_trans_reg"/>
</dbReference>
<reference evidence="15" key="1">
    <citation type="submission" date="2016-03" db="EMBL/GenBank/DDBJ databases">
        <authorList>
            <person name="Devillers Hugo."/>
        </authorList>
    </citation>
    <scope>NUCLEOTIDE SEQUENCE [LARGE SCALE GENOMIC DNA]</scope>
</reference>
<evidence type="ECO:0000313" key="14">
    <source>
        <dbReference type="EMBL" id="SCU97551.1"/>
    </source>
</evidence>
<evidence type="ECO:0000256" key="12">
    <source>
        <dbReference type="SAM" id="MobiDB-lite"/>
    </source>
</evidence>
<name>A0A1G4K1W8_9SACH</name>
<accession>A0A1G4K1W8</accession>
<keyword evidence="3" id="KW-0677">Repeat</keyword>
<dbReference type="PROSITE" id="PS50157">
    <property type="entry name" value="ZINC_FINGER_C2H2_2"/>
    <property type="match status" value="7"/>
</dbReference>
<dbReference type="FunFam" id="3.30.160.60:FF:000604">
    <property type="entry name" value="Histone H4 transcription factor-like Protein"/>
    <property type="match status" value="1"/>
</dbReference>
<dbReference type="InterPro" id="IPR036236">
    <property type="entry name" value="Znf_C2H2_sf"/>
</dbReference>
<keyword evidence="2" id="KW-0479">Metal-binding</keyword>
<feature type="domain" description="C2H2-type" evidence="13">
    <location>
        <begin position="309"/>
        <end position="331"/>
    </location>
</feature>
<keyword evidence="7" id="KW-0238">DNA-binding</keyword>
<dbReference type="PANTHER" id="PTHR46179">
    <property type="entry name" value="ZINC FINGER PROTEIN"/>
    <property type="match status" value="1"/>
</dbReference>
<dbReference type="GO" id="GO:0008270">
    <property type="term" value="F:zinc ion binding"/>
    <property type="evidence" value="ECO:0007669"/>
    <property type="project" value="UniProtKB-KW"/>
</dbReference>
<evidence type="ECO:0000256" key="7">
    <source>
        <dbReference type="ARBA" id="ARBA00023125"/>
    </source>
</evidence>